<gene>
    <name evidence="1" type="ORF">CLIB1444_16S01090</name>
</gene>
<protein>
    <submittedName>
        <fullName evidence="1">Dolichyl-diphosphooligosaccharide-protein glycosyltransferase subunit OST5</fullName>
    </submittedName>
</protein>
<sequence length="86" mass="9254">MSLGASYEEYTQLFAAAETITISTVYNHLGLVVALLGILGFFSTSFALLINLKNKNHISYVLNSLIASLSFGLGAVMLSNYVGVYI</sequence>
<dbReference type="Proteomes" id="UP001152531">
    <property type="component" value="Unassembled WGS sequence"/>
</dbReference>
<dbReference type="EMBL" id="CALSDN010000016">
    <property type="protein sequence ID" value="CAH6723540.1"/>
    <property type="molecule type" value="Genomic_DNA"/>
</dbReference>
<evidence type="ECO:0000313" key="1">
    <source>
        <dbReference type="EMBL" id="CAH6723540.1"/>
    </source>
</evidence>
<accession>A0ACA9YEM5</accession>
<organism evidence="1 2">
    <name type="scientific">[Candida] jaroonii</name>
    <dbReference type="NCBI Taxonomy" id="467808"/>
    <lineage>
        <taxon>Eukaryota</taxon>
        <taxon>Fungi</taxon>
        <taxon>Dikarya</taxon>
        <taxon>Ascomycota</taxon>
        <taxon>Saccharomycotina</taxon>
        <taxon>Pichiomycetes</taxon>
        <taxon>Debaryomycetaceae</taxon>
        <taxon>Yamadazyma</taxon>
    </lineage>
</organism>
<keyword evidence="2" id="KW-1185">Reference proteome</keyword>
<reference evidence="1" key="1">
    <citation type="submission" date="2022-06" db="EMBL/GenBank/DDBJ databases">
        <authorList>
            <person name="Legras J.-L."/>
            <person name="Devillers H."/>
            <person name="Grondin C."/>
        </authorList>
    </citation>
    <scope>NUCLEOTIDE SEQUENCE</scope>
    <source>
        <strain evidence="1">CLIB 1444</strain>
    </source>
</reference>
<evidence type="ECO:0000313" key="2">
    <source>
        <dbReference type="Proteomes" id="UP001152531"/>
    </source>
</evidence>
<proteinExistence type="predicted"/>
<name>A0ACA9YEM5_9ASCO</name>
<comment type="caution">
    <text evidence="1">The sequence shown here is derived from an EMBL/GenBank/DDBJ whole genome shotgun (WGS) entry which is preliminary data.</text>
</comment>